<evidence type="ECO:0000259" key="7">
    <source>
        <dbReference type="Pfam" id="PF08489"/>
    </source>
</evidence>
<dbReference type="EMBL" id="CP000561">
    <property type="protein sequence ID" value="ABO07539.1"/>
    <property type="molecule type" value="Genomic_DNA"/>
</dbReference>
<dbReference type="Gene3D" id="3.30.70.2200">
    <property type="match status" value="1"/>
</dbReference>
<reference evidence="10" key="1">
    <citation type="submission" date="2007-02" db="EMBL/GenBank/DDBJ databases">
        <title>Complete sequence of Pyrobaculum calidifontis JCM 11548.</title>
        <authorList>
            <consortium name="US DOE Joint Genome Institute"/>
            <person name="Copeland A."/>
            <person name="Lucas S."/>
            <person name="Lapidus A."/>
            <person name="Barry K."/>
            <person name="Glavina del Rio T."/>
            <person name="Dalin E."/>
            <person name="Tice H."/>
            <person name="Pitluck S."/>
            <person name="Chain P."/>
            <person name="Malfatti S."/>
            <person name="Shin M."/>
            <person name="Vergez L."/>
            <person name="Schmutz J."/>
            <person name="Larimer F."/>
            <person name="Land M."/>
            <person name="Hauser L."/>
            <person name="Kyrpides N."/>
            <person name="Mikhailova N."/>
            <person name="Cozen A.E."/>
            <person name="Fitz-Gibbon S.T."/>
            <person name="House C.H."/>
            <person name="Saltikov C."/>
            <person name="Lowe T.M."/>
            <person name="Richardson P."/>
        </authorList>
    </citation>
    <scope>NUCLEOTIDE SEQUENCE [LARGE SCALE GENOMIC DNA]</scope>
    <source>
        <strain evidence="10">JCM 11548</strain>
    </source>
</reference>
<dbReference type="Pfam" id="PF22641">
    <property type="entry name" value="TiaS_TCKD"/>
    <property type="match status" value="1"/>
</dbReference>
<dbReference type="Pfam" id="PF08489">
    <property type="entry name" value="TiaS_FLD"/>
    <property type="match status" value="1"/>
</dbReference>
<comment type="function">
    <text evidence="6">ATP-dependent agmatine transferase that catalyzes the formation of 2-agmatinylcytidine (agm2C) at the wobble position (C34) of tRNA(Ile2), converting the codon specificity from AUG to AUA.</text>
</comment>
<dbReference type="RefSeq" id="WP_011848796.1">
    <property type="nucleotide sequence ID" value="NC_009073.1"/>
</dbReference>
<evidence type="ECO:0000259" key="8">
    <source>
        <dbReference type="Pfam" id="PF22641"/>
    </source>
</evidence>
<protein>
    <recommendedName>
        <fullName evidence="6">tRNA(Ile2) 2-agmatinylcytidine synthetase TiaS</fullName>
        <shortName evidence="6">tRNA(Ile2)-agm2C synthetase</shortName>
        <ecNumber evidence="6">6.3.4.22</ecNumber>
    </recommendedName>
    <alternativeName>
        <fullName evidence="6">tRNA(Ile2) agmatidine synthetase</fullName>
    </alternativeName>
</protein>
<evidence type="ECO:0000313" key="11">
    <source>
        <dbReference type="Proteomes" id="UP000001431"/>
    </source>
</evidence>
<dbReference type="GeneID" id="4908237"/>
<keyword evidence="11" id="KW-1185">Reference proteome</keyword>
<evidence type="ECO:0000256" key="2">
    <source>
        <dbReference type="ARBA" id="ARBA00022598"/>
    </source>
</evidence>
<comment type="similarity">
    <text evidence="6">Belongs to the TiaS family.</text>
</comment>
<dbReference type="InterPro" id="IPR055394">
    <property type="entry name" value="Zn_ribbon_TiaS"/>
</dbReference>
<dbReference type="Proteomes" id="UP000001431">
    <property type="component" value="Chromosome"/>
</dbReference>
<dbReference type="InterPro" id="IPR024913">
    <property type="entry name" value="tRNA_Ile2__agm2C_synt"/>
</dbReference>
<dbReference type="eggNOG" id="arCOG01115">
    <property type="taxonomic scope" value="Archaea"/>
</dbReference>
<evidence type="ECO:0000256" key="6">
    <source>
        <dbReference type="HAMAP-Rule" id="MF_01892"/>
    </source>
</evidence>
<name>A3MSC2_PYRCJ</name>
<feature type="domain" description="TiaS FLD" evidence="7">
    <location>
        <begin position="133"/>
        <end position="241"/>
    </location>
</feature>
<dbReference type="HAMAP" id="MF_01892">
    <property type="entry name" value="tRNA_Ile2_agm2C_synt"/>
    <property type="match status" value="1"/>
</dbReference>
<evidence type="ECO:0000256" key="5">
    <source>
        <dbReference type="ARBA" id="ARBA00022840"/>
    </source>
</evidence>
<dbReference type="PANTHER" id="PTHR40705">
    <property type="entry name" value="TRNA(ILE2) 2-AGMATINYLCYTIDINE SYNTHETASE TIAS"/>
    <property type="match status" value="1"/>
</dbReference>
<dbReference type="GO" id="GO:0016879">
    <property type="term" value="F:ligase activity, forming carbon-nitrogen bonds"/>
    <property type="evidence" value="ECO:0007669"/>
    <property type="project" value="UniProtKB-UniRule"/>
</dbReference>
<proteinExistence type="inferred from homology"/>
<gene>
    <name evidence="6" type="primary">tiaS</name>
    <name evidence="10" type="ordered locus">Pcal_0100</name>
</gene>
<organism evidence="10 11">
    <name type="scientific">Pyrobaculum calidifontis (strain DSM 21063 / JCM 11548 / VA1)</name>
    <dbReference type="NCBI Taxonomy" id="410359"/>
    <lineage>
        <taxon>Archaea</taxon>
        <taxon>Thermoproteota</taxon>
        <taxon>Thermoprotei</taxon>
        <taxon>Thermoproteales</taxon>
        <taxon>Thermoproteaceae</taxon>
        <taxon>Pyrobaculum</taxon>
    </lineage>
</organism>
<feature type="domain" description="TiaS C-terminal zinc ribbon" evidence="9">
    <location>
        <begin position="337"/>
        <end position="364"/>
    </location>
</feature>
<dbReference type="GO" id="GO:0002101">
    <property type="term" value="P:tRNA wobble cytosine modification"/>
    <property type="evidence" value="ECO:0007669"/>
    <property type="project" value="UniProtKB-UniRule"/>
</dbReference>
<dbReference type="Pfam" id="PF23783">
    <property type="entry name" value="Zn_ribbon_TiaS"/>
    <property type="match status" value="1"/>
</dbReference>
<evidence type="ECO:0000259" key="9">
    <source>
        <dbReference type="Pfam" id="PF23783"/>
    </source>
</evidence>
<evidence type="ECO:0000256" key="4">
    <source>
        <dbReference type="ARBA" id="ARBA00022741"/>
    </source>
</evidence>
<dbReference type="InterPro" id="IPR053870">
    <property type="entry name" value="TiaS-like_TCKD"/>
</dbReference>
<dbReference type="EC" id="6.3.4.22" evidence="6"/>
<evidence type="ECO:0000256" key="3">
    <source>
        <dbReference type="ARBA" id="ARBA00022694"/>
    </source>
</evidence>
<dbReference type="InterPro" id="IPR013696">
    <property type="entry name" value="TiaS_FLD"/>
</dbReference>
<accession>A3MSC2</accession>
<dbReference type="OrthoDB" id="39189at2157"/>
<keyword evidence="3 6" id="KW-0819">tRNA processing</keyword>
<keyword evidence="2 6" id="KW-0436">Ligase</keyword>
<keyword evidence="1 6" id="KW-0963">Cytoplasm</keyword>
<dbReference type="AlphaFoldDB" id="A3MSC2"/>
<comment type="subcellular location">
    <subcellularLocation>
        <location evidence="6">Cytoplasm</location>
    </subcellularLocation>
</comment>
<feature type="domain" description="TiaS-like TCKD" evidence="8">
    <location>
        <begin position="4"/>
        <end position="65"/>
    </location>
</feature>
<evidence type="ECO:0000256" key="1">
    <source>
        <dbReference type="ARBA" id="ARBA00022490"/>
    </source>
</evidence>
<dbReference type="GO" id="GO:0005524">
    <property type="term" value="F:ATP binding"/>
    <property type="evidence" value="ECO:0007669"/>
    <property type="project" value="UniProtKB-KW"/>
</dbReference>
<comment type="catalytic activity">
    <reaction evidence="6">
        <text>cytidine(34) in tRNA(Ile2) + agmatine + ATP + H2O = 2-agmatinylcytidine(34) in tRNA(Ile2) + AMP + 2 phosphate + 2 H(+)</text>
        <dbReference type="Rhea" id="RHEA:43608"/>
        <dbReference type="Rhea" id="RHEA-COMP:10625"/>
        <dbReference type="Rhea" id="RHEA-COMP:10626"/>
        <dbReference type="ChEBI" id="CHEBI:15377"/>
        <dbReference type="ChEBI" id="CHEBI:15378"/>
        <dbReference type="ChEBI" id="CHEBI:30616"/>
        <dbReference type="ChEBI" id="CHEBI:43474"/>
        <dbReference type="ChEBI" id="CHEBI:58145"/>
        <dbReference type="ChEBI" id="CHEBI:82748"/>
        <dbReference type="ChEBI" id="CHEBI:83545"/>
        <dbReference type="ChEBI" id="CHEBI:456215"/>
        <dbReference type="EC" id="6.3.4.22"/>
    </reaction>
</comment>
<sequence length="413" mass="46152">MRVFLGIDDTDSHGGGCTTYVAYVLAKEVLKRWGPQAFLDFPRLVRLNPNIPFKTRGNAAVALALDVPDPDELWRLAVEVVTALARREGKTDPGIAMAVGEVPERAKVLYRMALTQVVSLSAAERAGATTWGGRGKIGAVAAIGADLRESTFELLAYREGDRAEIPPSLVKAMEALTYPFTFHNLDRRRVLIQPRGPDPVYYGIRGLTPHHLLYAKALLEGQGYRPAGWAIFRTNQATDAHLRHGVIYDEPHPYSYYIAKGIIAEARRTKARHVVGRLDTGLPFAAYRHLGPLATALEKCVGCYVELYGGLKPRHGSLYLYVERAHIHGRYVKIRQRCPHCGGSLESLGRGKGWKCRKCGTIYYVAETLWVLDVTPSEYILPRPAEWRHLLKPPNLDTTLPNHYTPQNVQWIE</sequence>
<keyword evidence="4 6" id="KW-0547">Nucleotide-binding</keyword>
<dbReference type="STRING" id="410359.Pcal_0100"/>
<evidence type="ECO:0000313" key="10">
    <source>
        <dbReference type="EMBL" id="ABO07539.1"/>
    </source>
</evidence>
<dbReference type="HOGENOM" id="CLU_675459_0_0_2"/>
<keyword evidence="5 6" id="KW-0067">ATP-binding</keyword>
<dbReference type="Gene3D" id="2.40.50.1010">
    <property type="match status" value="1"/>
</dbReference>
<dbReference type="PANTHER" id="PTHR40705:SF1">
    <property type="entry name" value="TRNA(ILE2) 2-AGMATINYLCYTIDINE SYNTHETASE TIAS"/>
    <property type="match status" value="1"/>
</dbReference>
<dbReference type="KEGG" id="pcl:Pcal_0100"/>
<dbReference type="GO" id="GO:0005737">
    <property type="term" value="C:cytoplasm"/>
    <property type="evidence" value="ECO:0007669"/>
    <property type="project" value="UniProtKB-SubCell"/>
</dbReference>
<dbReference type="Gene3D" id="3.90.600.20">
    <property type="match status" value="1"/>
</dbReference>